<evidence type="ECO:0000256" key="1">
    <source>
        <dbReference type="ARBA" id="ARBA00007102"/>
    </source>
</evidence>
<evidence type="ECO:0000256" key="3">
    <source>
        <dbReference type="ARBA" id="ARBA00023274"/>
    </source>
</evidence>
<dbReference type="NCBIfam" id="TIGR01049">
    <property type="entry name" value="rpsJ_bact"/>
    <property type="match status" value="1"/>
</dbReference>
<sequence>MNNKKIIIKLKSYNYVLLNLFINKIYKLVEINKVKLIGPIYLPTKKKIITVLKSHHVHKKSCEQFILLIYRRALIIINVNNKILNDLNKIKLFYGIDVNIKNYEFNRI</sequence>
<comment type="function">
    <text evidence="4">Involved in the binding of tRNA to the ribosomes.</text>
</comment>
<dbReference type="GO" id="GO:1990904">
    <property type="term" value="C:ribonucleoprotein complex"/>
    <property type="evidence" value="ECO:0007669"/>
    <property type="project" value="UniProtKB-KW"/>
</dbReference>
<comment type="subunit">
    <text evidence="4">Part of the 30S ribosomal subunit.</text>
</comment>
<organism evidence="6">
    <name type="scientific">Candidatus Shikimatogenerans sp. Ttur</name>
    <dbReference type="NCBI Taxonomy" id="3158569"/>
    <lineage>
        <taxon>Bacteria</taxon>
        <taxon>Pseudomonadati</taxon>
        <taxon>Bacteroidota</taxon>
        <taxon>Flavobacteriia</taxon>
        <taxon>Flavobacteriales</taxon>
        <taxon>Candidatus Shikimatogenerans</taxon>
    </lineage>
</organism>
<dbReference type="InterPro" id="IPR001848">
    <property type="entry name" value="Ribosomal_uS10"/>
</dbReference>
<feature type="domain" description="Small ribosomal subunit protein uS10" evidence="5">
    <location>
        <begin position="7"/>
        <end position="101"/>
    </location>
</feature>
<gene>
    <name evidence="4 6" type="primary">rpsJ</name>
    <name evidence="6" type="ORF">ABUS76_00725</name>
</gene>
<comment type="similarity">
    <text evidence="1 4">Belongs to the universal ribosomal protein uS10 family.</text>
</comment>
<evidence type="ECO:0000256" key="2">
    <source>
        <dbReference type="ARBA" id="ARBA00022980"/>
    </source>
</evidence>
<evidence type="ECO:0000313" key="6">
    <source>
        <dbReference type="EMBL" id="XCC45280.1"/>
    </source>
</evidence>
<dbReference type="InterPro" id="IPR027486">
    <property type="entry name" value="Ribosomal_uS10_dom"/>
</dbReference>
<dbReference type="HAMAP" id="MF_00508">
    <property type="entry name" value="Ribosomal_uS10"/>
    <property type="match status" value="1"/>
</dbReference>
<dbReference type="GO" id="GO:0003735">
    <property type="term" value="F:structural constituent of ribosome"/>
    <property type="evidence" value="ECO:0007669"/>
    <property type="project" value="InterPro"/>
</dbReference>
<dbReference type="EMBL" id="CP158689">
    <property type="protein sequence ID" value="XCC45280.1"/>
    <property type="molecule type" value="Genomic_DNA"/>
</dbReference>
<accession>A0AAU7ZXY4</accession>
<dbReference type="NCBIfam" id="NF001861">
    <property type="entry name" value="PRK00596.1"/>
    <property type="match status" value="1"/>
</dbReference>
<dbReference type="GO" id="GO:0005840">
    <property type="term" value="C:ribosome"/>
    <property type="evidence" value="ECO:0007669"/>
    <property type="project" value="UniProtKB-KW"/>
</dbReference>
<evidence type="ECO:0000256" key="4">
    <source>
        <dbReference type="HAMAP-Rule" id="MF_00508"/>
    </source>
</evidence>
<name>A0AAU7ZXY4_9FLAO</name>
<reference evidence="6" key="1">
    <citation type="submission" date="2024-06" db="EMBL/GenBank/DDBJ databases">
        <title>Diversity, functionality, and evolutionary history of bacterial symbionts in false click beetles (Coleoptera, Throscidae).</title>
        <authorList>
            <person name="Wierz J.C."/>
            <person name="Malm H."/>
            <person name="Kaltenpoth M."/>
            <person name="Engl T."/>
        </authorList>
    </citation>
    <scope>NUCLEOTIDE SEQUENCE</scope>
    <source>
        <strain evidence="6">Ttur</strain>
    </source>
</reference>
<keyword evidence="2 4" id="KW-0689">Ribosomal protein</keyword>
<protein>
    <recommendedName>
        <fullName evidence="4">Small ribosomal subunit protein uS10</fullName>
    </recommendedName>
</protein>
<dbReference type="SUPFAM" id="SSF54999">
    <property type="entry name" value="Ribosomal protein S10"/>
    <property type="match status" value="1"/>
</dbReference>
<keyword evidence="3 4" id="KW-0687">Ribonucleoprotein</keyword>
<proteinExistence type="inferred from homology"/>
<evidence type="ECO:0000259" key="5">
    <source>
        <dbReference type="SMART" id="SM01403"/>
    </source>
</evidence>
<dbReference type="Pfam" id="PF00338">
    <property type="entry name" value="Ribosomal_S10"/>
    <property type="match status" value="1"/>
</dbReference>
<dbReference type="SMART" id="SM01403">
    <property type="entry name" value="Ribosomal_S10"/>
    <property type="match status" value="1"/>
</dbReference>
<dbReference type="InterPro" id="IPR036838">
    <property type="entry name" value="Ribosomal_uS10_dom_sf"/>
</dbReference>
<dbReference type="PANTHER" id="PTHR11700">
    <property type="entry name" value="30S RIBOSOMAL PROTEIN S10 FAMILY MEMBER"/>
    <property type="match status" value="1"/>
</dbReference>
<dbReference type="AlphaFoldDB" id="A0AAU7ZXY4"/>
<dbReference type="GO" id="GO:0000049">
    <property type="term" value="F:tRNA binding"/>
    <property type="evidence" value="ECO:0007669"/>
    <property type="project" value="UniProtKB-UniRule"/>
</dbReference>
<dbReference type="Gene3D" id="3.30.70.600">
    <property type="entry name" value="Ribosomal protein S10 domain"/>
    <property type="match status" value="1"/>
</dbReference>
<dbReference type="GO" id="GO:0006412">
    <property type="term" value="P:translation"/>
    <property type="evidence" value="ECO:0007669"/>
    <property type="project" value="UniProtKB-UniRule"/>
</dbReference>
<dbReference type="PRINTS" id="PR00971">
    <property type="entry name" value="RIBOSOMALS10"/>
</dbReference>